<reference evidence="3" key="1">
    <citation type="submission" date="2021-01" db="EMBL/GenBank/DDBJ databases">
        <title>Genome public.</title>
        <authorList>
            <person name="Liu C."/>
            <person name="Sun Q."/>
        </authorList>
    </citation>
    <scope>NUCLEOTIDE SEQUENCE</scope>
    <source>
        <strain evidence="3">M6</strain>
    </source>
</reference>
<proteinExistence type="inferred from homology"/>
<evidence type="ECO:0000313" key="4">
    <source>
        <dbReference type="Proteomes" id="UP000633365"/>
    </source>
</evidence>
<dbReference type="InterPro" id="IPR013321">
    <property type="entry name" value="Arc_rbn_hlx_hlx"/>
</dbReference>
<dbReference type="RefSeq" id="WP_201428237.1">
    <property type="nucleotide sequence ID" value="NZ_JAEQMG010000141.1"/>
</dbReference>
<evidence type="ECO:0000313" key="3">
    <source>
        <dbReference type="EMBL" id="MBK6089518.1"/>
    </source>
</evidence>
<name>A0A934WT81_9FIRM</name>
<dbReference type="NCBIfam" id="TIGR02384">
    <property type="entry name" value="RelB_DinJ"/>
    <property type="match status" value="1"/>
</dbReference>
<dbReference type="AlphaFoldDB" id="A0A934WT81"/>
<dbReference type="PANTHER" id="PTHR38781:SF1">
    <property type="entry name" value="ANTITOXIN DINJ-RELATED"/>
    <property type="match status" value="1"/>
</dbReference>
<dbReference type="Pfam" id="PF04221">
    <property type="entry name" value="RelB"/>
    <property type="match status" value="1"/>
</dbReference>
<dbReference type="PANTHER" id="PTHR38781">
    <property type="entry name" value="ANTITOXIN DINJ-RELATED"/>
    <property type="match status" value="1"/>
</dbReference>
<gene>
    <name evidence="3" type="ORF">JKK62_12860</name>
</gene>
<dbReference type="GO" id="GO:0006351">
    <property type="term" value="P:DNA-templated transcription"/>
    <property type="evidence" value="ECO:0007669"/>
    <property type="project" value="TreeGrafter"/>
</dbReference>
<accession>A0A934WT81</accession>
<comment type="similarity">
    <text evidence="1">Belongs to the RelB/DinJ antitoxin family.</text>
</comment>
<protein>
    <submittedName>
        <fullName evidence="3">Type II toxin-antitoxin system RelB/DinJ family antitoxin</fullName>
    </submittedName>
</protein>
<sequence length="101" mass="11288">MAKTANIYTRVDPEIKNQAEQILEQLGIPMSNAIGIFLRQVILHNGLPFEMTLPVSKPVAIGNLTKEQLDAELQKGFDDIENGRVFSLDEVDAEMKSRYGI</sequence>
<organism evidence="3 4">
    <name type="scientific">Ruminococcus difficilis</name>
    <dbReference type="NCBI Taxonomy" id="2763069"/>
    <lineage>
        <taxon>Bacteria</taxon>
        <taxon>Bacillati</taxon>
        <taxon>Bacillota</taxon>
        <taxon>Clostridia</taxon>
        <taxon>Eubacteriales</taxon>
        <taxon>Oscillospiraceae</taxon>
        <taxon>Ruminococcus</taxon>
    </lineage>
</organism>
<keyword evidence="4" id="KW-1185">Reference proteome</keyword>
<keyword evidence="2" id="KW-1277">Toxin-antitoxin system</keyword>
<dbReference type="Gene3D" id="1.10.1220.10">
    <property type="entry name" value="Met repressor-like"/>
    <property type="match status" value="1"/>
</dbReference>
<evidence type="ECO:0000256" key="1">
    <source>
        <dbReference type="ARBA" id="ARBA00010562"/>
    </source>
</evidence>
<dbReference type="EMBL" id="JAEQMG010000141">
    <property type="protein sequence ID" value="MBK6089518.1"/>
    <property type="molecule type" value="Genomic_DNA"/>
</dbReference>
<comment type="caution">
    <text evidence="3">The sequence shown here is derived from an EMBL/GenBank/DDBJ whole genome shotgun (WGS) entry which is preliminary data.</text>
</comment>
<evidence type="ECO:0000256" key="2">
    <source>
        <dbReference type="ARBA" id="ARBA00022649"/>
    </source>
</evidence>
<dbReference type="InterPro" id="IPR007337">
    <property type="entry name" value="RelB/DinJ"/>
</dbReference>
<dbReference type="Proteomes" id="UP000633365">
    <property type="component" value="Unassembled WGS sequence"/>
</dbReference>
<dbReference type="GO" id="GO:0006355">
    <property type="term" value="P:regulation of DNA-templated transcription"/>
    <property type="evidence" value="ECO:0007669"/>
    <property type="project" value="InterPro"/>
</dbReference>